<sequence length="110" mass="12314">MVEVICIFDPDYFMQDEGGSITINNESWLVRTIPAAGGTCPVILFARQMVDTLLPEKKQQMPEVPGEALRLHTYFLWHTKITGFAMTTVTGSLFHQLAEDPSALCKMGCY</sequence>
<evidence type="ECO:0000313" key="1">
    <source>
        <dbReference type="EMBL" id="KAL0632985.1"/>
    </source>
</evidence>
<accession>A0ABR3GAL1</accession>
<protein>
    <submittedName>
        <fullName evidence="1">Uncharacterized protein</fullName>
    </submittedName>
</protein>
<comment type="caution">
    <text evidence="1">The sequence shown here is derived from an EMBL/GenBank/DDBJ whole genome shotgun (WGS) entry which is preliminary data.</text>
</comment>
<reference evidence="1 2" key="1">
    <citation type="submission" date="2024-02" db="EMBL/GenBank/DDBJ databases">
        <title>Discinaceae phylogenomics.</title>
        <authorList>
            <person name="Dirks A.C."/>
            <person name="James T.Y."/>
        </authorList>
    </citation>
    <scope>NUCLEOTIDE SEQUENCE [LARGE SCALE GENOMIC DNA]</scope>
    <source>
        <strain evidence="1 2">ACD0624</strain>
    </source>
</reference>
<evidence type="ECO:0000313" key="2">
    <source>
        <dbReference type="Proteomes" id="UP001447188"/>
    </source>
</evidence>
<proteinExistence type="predicted"/>
<keyword evidence="2" id="KW-1185">Reference proteome</keyword>
<organism evidence="1 2">
    <name type="scientific">Discina gigas</name>
    <dbReference type="NCBI Taxonomy" id="1032678"/>
    <lineage>
        <taxon>Eukaryota</taxon>
        <taxon>Fungi</taxon>
        <taxon>Dikarya</taxon>
        <taxon>Ascomycota</taxon>
        <taxon>Pezizomycotina</taxon>
        <taxon>Pezizomycetes</taxon>
        <taxon>Pezizales</taxon>
        <taxon>Discinaceae</taxon>
        <taxon>Discina</taxon>
    </lineage>
</organism>
<dbReference type="EMBL" id="JBBBZM010000142">
    <property type="protein sequence ID" value="KAL0632985.1"/>
    <property type="molecule type" value="Genomic_DNA"/>
</dbReference>
<dbReference type="Proteomes" id="UP001447188">
    <property type="component" value="Unassembled WGS sequence"/>
</dbReference>
<name>A0ABR3GAL1_9PEZI</name>
<gene>
    <name evidence="1" type="ORF">Q9L58_008143</name>
</gene>